<accession>A0A1H1E3K8</accession>
<dbReference type="PANTHER" id="PTHR42943">
    <property type="entry name" value="GLUTATHIONE S-TRANSFERASE KAPPA"/>
    <property type="match status" value="1"/>
</dbReference>
<dbReference type="InterPro" id="IPR001853">
    <property type="entry name" value="DSBA-like_thioredoxin_dom"/>
</dbReference>
<dbReference type="GO" id="GO:0006749">
    <property type="term" value="P:glutathione metabolic process"/>
    <property type="evidence" value="ECO:0007669"/>
    <property type="project" value="TreeGrafter"/>
</dbReference>
<proteinExistence type="predicted"/>
<reference evidence="3 5" key="1">
    <citation type="submission" date="2016-10" db="EMBL/GenBank/DDBJ databases">
        <authorList>
            <person name="Varghese N."/>
            <person name="Submissions S."/>
        </authorList>
    </citation>
    <scope>NUCLEOTIDE SEQUENCE [LARGE SCALE GENOMIC DNA]</scope>
    <source>
        <strain evidence="3 5">BS2976</strain>
    </source>
</reference>
<dbReference type="InterPro" id="IPR044087">
    <property type="entry name" value="NahD-like"/>
</dbReference>
<dbReference type="AlphaFoldDB" id="A0A1H1E3K8"/>
<dbReference type="Gene3D" id="3.10.129.10">
    <property type="entry name" value="Hotdog Thioesterase"/>
    <property type="match status" value="1"/>
</dbReference>
<comment type="caution">
    <text evidence="4">The sequence shown here is derived from an EMBL/GenBank/DDBJ whole genome shotgun (WGS) entry which is preliminary data.</text>
</comment>
<dbReference type="Pfam" id="PF22636">
    <property type="entry name" value="FlK"/>
    <property type="match status" value="1"/>
</dbReference>
<dbReference type="OrthoDB" id="5244108at2"/>
<sequence>MSTPIIGHRHHCAFVPGLQQTAAAIGNAGVQVVSTPALIALLEETAGSGVQAFCVPGWGTVGTKVDIAHLSPAWPGIEVQCEAVLESTKGRTLSFAVSASQQGRLVMRGHHERVRVDLSRFSLPQPISAGEPIEFFFDFHSPWCYLAMPRLREIAAAHGRAIHWRPMHLANLIDHIGGRRPLEASPAFVRWFQQDLQDWARLRRLTLSYHPQFPLRPSRALRCSLYAIEKGKGVEFIFNVMRAYWSENRDISDLEILGDLAIAAGLDRSATIQAASDERFKLALEANNDQAVQVGVFGAPTFIADSKLFWGNDRLEMMGDYLAQSNGQNN</sequence>
<dbReference type="GO" id="GO:0004602">
    <property type="term" value="F:glutathione peroxidase activity"/>
    <property type="evidence" value="ECO:0007669"/>
    <property type="project" value="TreeGrafter"/>
</dbReference>
<evidence type="ECO:0000313" key="4">
    <source>
        <dbReference type="EMBL" id="TWR54797.1"/>
    </source>
</evidence>
<dbReference type="SUPFAM" id="SSF52833">
    <property type="entry name" value="Thioredoxin-like"/>
    <property type="match status" value="1"/>
</dbReference>
<dbReference type="InterPro" id="IPR029069">
    <property type="entry name" value="HotDog_dom_sf"/>
</dbReference>
<name>A0A1H1E3K8_9PSED</name>
<feature type="domain" description="DSBA-like thioredoxin" evidence="1">
    <location>
        <begin position="133"/>
        <end position="322"/>
    </location>
</feature>
<organism evidence="4 6">
    <name type="scientific">Pseudomonas grimontii</name>
    <dbReference type="NCBI Taxonomy" id="129847"/>
    <lineage>
        <taxon>Bacteria</taxon>
        <taxon>Pseudomonadati</taxon>
        <taxon>Pseudomonadota</taxon>
        <taxon>Gammaproteobacteria</taxon>
        <taxon>Pseudomonadales</taxon>
        <taxon>Pseudomonadaceae</taxon>
        <taxon>Pseudomonas</taxon>
    </lineage>
</organism>
<dbReference type="RefSeq" id="WP_017736574.1">
    <property type="nucleotide sequence ID" value="NZ_FNKM01000002.1"/>
</dbReference>
<evidence type="ECO:0000313" key="5">
    <source>
        <dbReference type="Proteomes" id="UP000198740"/>
    </source>
</evidence>
<evidence type="ECO:0000259" key="1">
    <source>
        <dbReference type="Pfam" id="PF01323"/>
    </source>
</evidence>
<dbReference type="InterPro" id="IPR051924">
    <property type="entry name" value="GST_Kappa/NadH"/>
</dbReference>
<gene>
    <name evidence="4" type="ORF">FIV39_30740</name>
    <name evidence="3" type="ORF">SAMN04490186_2133</name>
</gene>
<protein>
    <submittedName>
        <fullName evidence="4">2-hydroxychromene-2-carboxylate isomerase</fullName>
    </submittedName>
</protein>
<keyword evidence="4" id="KW-0413">Isomerase</keyword>
<dbReference type="InterPro" id="IPR036249">
    <property type="entry name" value="Thioredoxin-like_sf"/>
</dbReference>
<evidence type="ECO:0000259" key="2">
    <source>
        <dbReference type="Pfam" id="PF22636"/>
    </source>
</evidence>
<dbReference type="EMBL" id="VFES01000033">
    <property type="protein sequence ID" value="TWR54797.1"/>
    <property type="molecule type" value="Genomic_DNA"/>
</dbReference>
<dbReference type="Pfam" id="PF01323">
    <property type="entry name" value="DSBA"/>
    <property type="match status" value="1"/>
</dbReference>
<feature type="domain" description="Fluoroacetyl-CoA-specific thioesterase-like" evidence="2">
    <location>
        <begin position="20"/>
        <end position="117"/>
    </location>
</feature>
<evidence type="ECO:0000313" key="6">
    <source>
        <dbReference type="Proteomes" id="UP000317267"/>
    </source>
</evidence>
<dbReference type="Proteomes" id="UP000198740">
    <property type="component" value="Unassembled WGS sequence"/>
</dbReference>
<dbReference type="InterPro" id="IPR054485">
    <property type="entry name" value="FlK-like_dom"/>
</dbReference>
<dbReference type="GO" id="GO:1901170">
    <property type="term" value="P:naphthalene catabolic process"/>
    <property type="evidence" value="ECO:0007669"/>
    <property type="project" value="InterPro"/>
</dbReference>
<reference evidence="4 6" key="2">
    <citation type="submission" date="2019-06" db="EMBL/GenBank/DDBJ databases">
        <title>Pseudomonas bimorpha sp. nov. isolated from bovine raw milk and skim milk concentrate.</title>
        <authorList>
            <person name="Hofmann K."/>
            <person name="Huptas C."/>
            <person name="Doll E."/>
            <person name="Scherer S."/>
            <person name="Wenning M."/>
        </authorList>
    </citation>
    <scope>NUCLEOTIDE SEQUENCE [LARGE SCALE GENOMIC DNA]</scope>
    <source>
        <strain evidence="4 6">DSM 17515</strain>
    </source>
</reference>
<dbReference type="GO" id="GO:0018845">
    <property type="term" value="F:2-hydroxychromene-2-carboxylate isomerase activity"/>
    <property type="evidence" value="ECO:0007669"/>
    <property type="project" value="InterPro"/>
</dbReference>
<dbReference type="GO" id="GO:0004364">
    <property type="term" value="F:glutathione transferase activity"/>
    <property type="evidence" value="ECO:0007669"/>
    <property type="project" value="TreeGrafter"/>
</dbReference>
<dbReference type="SUPFAM" id="SSF54637">
    <property type="entry name" value="Thioesterase/thiol ester dehydrase-isomerase"/>
    <property type="match status" value="1"/>
</dbReference>
<keyword evidence="5" id="KW-1185">Reference proteome</keyword>
<dbReference type="EMBL" id="FNKM01000002">
    <property type="protein sequence ID" value="SDQ83277.1"/>
    <property type="molecule type" value="Genomic_DNA"/>
</dbReference>
<evidence type="ECO:0000313" key="3">
    <source>
        <dbReference type="EMBL" id="SDQ83277.1"/>
    </source>
</evidence>
<dbReference type="CDD" id="cd03022">
    <property type="entry name" value="DsbA_HCCA_Iso"/>
    <property type="match status" value="1"/>
</dbReference>
<dbReference type="Proteomes" id="UP000317267">
    <property type="component" value="Unassembled WGS sequence"/>
</dbReference>
<dbReference type="PANTHER" id="PTHR42943:SF2">
    <property type="entry name" value="GLUTATHIONE S-TRANSFERASE KAPPA 1"/>
    <property type="match status" value="1"/>
</dbReference>
<dbReference type="Gene3D" id="3.40.30.10">
    <property type="entry name" value="Glutaredoxin"/>
    <property type="match status" value="1"/>
</dbReference>